<feature type="transmembrane region" description="Helical" evidence="1">
    <location>
        <begin position="194"/>
        <end position="219"/>
    </location>
</feature>
<feature type="transmembrane region" description="Helical" evidence="1">
    <location>
        <begin position="171"/>
        <end position="188"/>
    </location>
</feature>
<dbReference type="RefSeq" id="WP_200280732.1">
    <property type="nucleotide sequence ID" value="NZ_JAENII010000010.1"/>
</dbReference>
<name>A0A934RCK4_9BACT</name>
<keyword evidence="1" id="KW-1133">Transmembrane helix</keyword>
<feature type="transmembrane region" description="Helical" evidence="1">
    <location>
        <begin position="129"/>
        <end position="150"/>
    </location>
</feature>
<accession>A0A934RCK4</accession>
<sequence length="320" mass="34058">MEALTTVLNPGVLFFILGFVAVLLKSNLSIPEPVVRFLSLYLMLSIGFKGGISLYHSTLSGDGIVIIGIIIGMSALVPFYSYLLLKRPLGVADAAAIGATYGSNSTLTYITAAGFLTSIGQTYEGYMTVALVVMETPAIIISVIMAQCAMKTKATKSTSMVIRESLTDGTLIVLVGSMGIGYVLTALGTEASPLAAFIEGDMFTGMLVFFLLYMGTVVGRKVRELDHFPPLLLAFAIAAPVVNGLIAIGLCMIFGFEHGDALLLTILCASASYIVAPAILKDTLPEANPAKFLTMSMGITFPLNIVIGIPVYWWMIERLV</sequence>
<keyword evidence="3" id="KW-1185">Reference proteome</keyword>
<dbReference type="PANTHER" id="PTHR40400">
    <property type="entry name" value="SLR1512 PROTEIN"/>
    <property type="match status" value="1"/>
</dbReference>
<dbReference type="Proteomes" id="UP000658278">
    <property type="component" value="Unassembled WGS sequence"/>
</dbReference>
<feature type="transmembrane region" description="Helical" evidence="1">
    <location>
        <begin position="6"/>
        <end position="25"/>
    </location>
</feature>
<dbReference type="PANTHER" id="PTHR40400:SF1">
    <property type="entry name" value="SLR1512 PROTEIN"/>
    <property type="match status" value="1"/>
</dbReference>
<dbReference type="Pfam" id="PF05982">
    <property type="entry name" value="Sbt_1"/>
    <property type="match status" value="1"/>
</dbReference>
<evidence type="ECO:0000313" key="3">
    <source>
        <dbReference type="Proteomes" id="UP000658278"/>
    </source>
</evidence>
<comment type="caution">
    <text evidence="2">The sequence shown here is derived from an EMBL/GenBank/DDBJ whole genome shotgun (WGS) entry which is preliminary data.</text>
</comment>
<feature type="transmembrane region" description="Helical" evidence="1">
    <location>
        <begin position="106"/>
        <end position="123"/>
    </location>
</feature>
<proteinExistence type="predicted"/>
<dbReference type="InterPro" id="IPR010293">
    <property type="entry name" value="Sbt_1"/>
</dbReference>
<dbReference type="EMBL" id="JAENII010000010">
    <property type="protein sequence ID" value="MBK1828070.1"/>
    <property type="molecule type" value="Genomic_DNA"/>
</dbReference>
<reference evidence="2" key="1">
    <citation type="submission" date="2021-01" db="EMBL/GenBank/DDBJ databases">
        <title>Modified the classification status of verrucomicrobia.</title>
        <authorList>
            <person name="Feng X."/>
        </authorList>
    </citation>
    <scope>NUCLEOTIDE SEQUENCE</scope>
    <source>
        <strain evidence="2">KCTC 22201</strain>
    </source>
</reference>
<organism evidence="2 3">
    <name type="scientific">Haloferula rosea</name>
    <dbReference type="NCBI Taxonomy" id="490093"/>
    <lineage>
        <taxon>Bacteria</taxon>
        <taxon>Pseudomonadati</taxon>
        <taxon>Verrucomicrobiota</taxon>
        <taxon>Verrucomicrobiia</taxon>
        <taxon>Verrucomicrobiales</taxon>
        <taxon>Verrucomicrobiaceae</taxon>
        <taxon>Haloferula</taxon>
    </lineage>
</organism>
<evidence type="ECO:0000313" key="2">
    <source>
        <dbReference type="EMBL" id="MBK1828070.1"/>
    </source>
</evidence>
<keyword evidence="1" id="KW-0472">Membrane</keyword>
<feature type="transmembrane region" description="Helical" evidence="1">
    <location>
        <begin position="292"/>
        <end position="315"/>
    </location>
</feature>
<keyword evidence="1" id="KW-0812">Transmembrane</keyword>
<feature type="transmembrane region" description="Helical" evidence="1">
    <location>
        <begin position="261"/>
        <end position="280"/>
    </location>
</feature>
<evidence type="ECO:0000256" key="1">
    <source>
        <dbReference type="SAM" id="Phobius"/>
    </source>
</evidence>
<protein>
    <submittedName>
        <fullName evidence="2">Sodium-dependent bicarbonate transport family permease</fullName>
    </submittedName>
</protein>
<dbReference type="AlphaFoldDB" id="A0A934RCK4"/>
<feature type="transmembrane region" description="Helical" evidence="1">
    <location>
        <begin position="231"/>
        <end position="255"/>
    </location>
</feature>
<feature type="transmembrane region" description="Helical" evidence="1">
    <location>
        <begin position="37"/>
        <end position="57"/>
    </location>
</feature>
<feature type="transmembrane region" description="Helical" evidence="1">
    <location>
        <begin position="63"/>
        <end position="85"/>
    </location>
</feature>
<gene>
    <name evidence="2" type="ORF">JIN81_13645</name>
</gene>